<dbReference type="SUPFAM" id="SSF63380">
    <property type="entry name" value="Riboflavin synthase domain-like"/>
    <property type="match status" value="1"/>
</dbReference>
<dbReference type="FunFam" id="2.40.30.10:FF:000018">
    <property type="entry name" value="Ferredoxin--NADP(+) reductase"/>
    <property type="match status" value="1"/>
</dbReference>
<comment type="similarity">
    <text evidence="2">Belongs to the ferredoxin--NADP reductase type 1 family.</text>
</comment>
<dbReference type="EMBL" id="CYHA01000003">
    <property type="protein sequence ID" value="CUA83788.1"/>
    <property type="molecule type" value="Genomic_DNA"/>
</dbReference>
<organism evidence="13 14">
    <name type="scientific">Gulbenkiania indica</name>
    <dbReference type="NCBI Taxonomy" id="375574"/>
    <lineage>
        <taxon>Bacteria</taxon>
        <taxon>Pseudomonadati</taxon>
        <taxon>Pseudomonadota</taxon>
        <taxon>Betaproteobacteria</taxon>
        <taxon>Neisseriales</taxon>
        <taxon>Chromobacteriaceae</taxon>
        <taxon>Gulbenkiania</taxon>
    </lineage>
</organism>
<evidence type="ECO:0000256" key="11">
    <source>
        <dbReference type="ARBA" id="ARBA00047776"/>
    </source>
</evidence>
<keyword evidence="8" id="KW-0274">FAD</keyword>
<dbReference type="AlphaFoldDB" id="A0A0K6GZ47"/>
<dbReference type="PRINTS" id="PR00371">
    <property type="entry name" value="FPNCR"/>
</dbReference>
<dbReference type="InterPro" id="IPR033892">
    <property type="entry name" value="FNR_bac"/>
</dbReference>
<dbReference type="InterPro" id="IPR017927">
    <property type="entry name" value="FAD-bd_FR_type"/>
</dbReference>
<evidence type="ECO:0000259" key="12">
    <source>
        <dbReference type="PROSITE" id="PS51384"/>
    </source>
</evidence>
<dbReference type="PROSITE" id="PS51384">
    <property type="entry name" value="FAD_FR"/>
    <property type="match status" value="1"/>
</dbReference>
<dbReference type="GO" id="GO:0004324">
    <property type="term" value="F:ferredoxin-NADP+ reductase activity"/>
    <property type="evidence" value="ECO:0007669"/>
    <property type="project" value="UniProtKB-EC"/>
</dbReference>
<dbReference type="InterPro" id="IPR051930">
    <property type="entry name" value="FNR_type-1"/>
</dbReference>
<evidence type="ECO:0000256" key="9">
    <source>
        <dbReference type="ARBA" id="ARBA00022857"/>
    </source>
</evidence>
<dbReference type="OrthoDB" id="9784483at2"/>
<reference evidence="14" key="1">
    <citation type="submission" date="2015-08" db="EMBL/GenBank/DDBJ databases">
        <authorList>
            <person name="Varghese N."/>
        </authorList>
    </citation>
    <scope>NUCLEOTIDE SEQUENCE [LARGE SCALE GENOMIC DNA]</scope>
    <source>
        <strain evidence="14">DSM 17901</strain>
    </source>
</reference>
<dbReference type="Pfam" id="PF00175">
    <property type="entry name" value="NAD_binding_1"/>
    <property type="match status" value="1"/>
</dbReference>
<dbReference type="InterPro" id="IPR017938">
    <property type="entry name" value="Riboflavin_synthase-like_b-brl"/>
</dbReference>
<dbReference type="GO" id="GO:0034599">
    <property type="term" value="P:cellular response to oxidative stress"/>
    <property type="evidence" value="ECO:0007669"/>
    <property type="project" value="TreeGrafter"/>
</dbReference>
<name>A0A0K6GZ47_9NEIS</name>
<dbReference type="CDD" id="cd06195">
    <property type="entry name" value="FNR1"/>
    <property type="match status" value="1"/>
</dbReference>
<feature type="domain" description="FAD-binding FR-type" evidence="12">
    <location>
        <begin position="6"/>
        <end position="106"/>
    </location>
</feature>
<keyword evidence="9" id="KW-0521">NADP</keyword>
<proteinExistence type="inferred from homology"/>
<dbReference type="Pfam" id="PF00970">
    <property type="entry name" value="FAD_binding_6"/>
    <property type="match status" value="1"/>
</dbReference>
<dbReference type="InterPro" id="IPR001709">
    <property type="entry name" value="Flavoprot_Pyr_Nucl_cyt_Rdtase"/>
</dbReference>
<keyword evidence="14" id="KW-1185">Reference proteome</keyword>
<accession>A0A0K6GZ47</accession>
<comment type="cofactor">
    <cofactor evidence="1">
        <name>FAD</name>
        <dbReference type="ChEBI" id="CHEBI:57692"/>
    </cofactor>
</comment>
<dbReference type="Proteomes" id="UP000243535">
    <property type="component" value="Unassembled WGS sequence"/>
</dbReference>
<dbReference type="PANTHER" id="PTHR47878">
    <property type="entry name" value="OXIDOREDUCTASE FAD/NAD(P)-BINDING DOMAIN PROTEIN"/>
    <property type="match status" value="1"/>
</dbReference>
<keyword evidence="6" id="KW-0285">Flavoprotein</keyword>
<evidence type="ECO:0000313" key="13">
    <source>
        <dbReference type="EMBL" id="CUA83788.1"/>
    </source>
</evidence>
<evidence type="ECO:0000256" key="1">
    <source>
        <dbReference type="ARBA" id="ARBA00001974"/>
    </source>
</evidence>
<evidence type="ECO:0000256" key="7">
    <source>
        <dbReference type="ARBA" id="ARBA00022741"/>
    </source>
</evidence>
<dbReference type="Gene3D" id="3.40.50.80">
    <property type="entry name" value="Nucleotide-binding domain of ferredoxin-NADP reductase (FNR) module"/>
    <property type="match status" value="1"/>
</dbReference>
<comment type="subunit">
    <text evidence="3">Monomer.</text>
</comment>
<evidence type="ECO:0000256" key="10">
    <source>
        <dbReference type="ARBA" id="ARBA00023002"/>
    </source>
</evidence>
<dbReference type="GO" id="GO:0000166">
    <property type="term" value="F:nucleotide binding"/>
    <property type="evidence" value="ECO:0007669"/>
    <property type="project" value="UniProtKB-KW"/>
</dbReference>
<evidence type="ECO:0000256" key="8">
    <source>
        <dbReference type="ARBA" id="ARBA00022827"/>
    </source>
</evidence>
<keyword evidence="7" id="KW-0547">Nucleotide-binding</keyword>
<protein>
    <recommendedName>
        <fullName evidence="5">Ferredoxin--NADP reductase</fullName>
        <ecNumber evidence="4">1.18.1.2</ecNumber>
    </recommendedName>
</protein>
<evidence type="ECO:0000256" key="4">
    <source>
        <dbReference type="ARBA" id="ARBA00013223"/>
    </source>
</evidence>
<dbReference type="InterPro" id="IPR008333">
    <property type="entry name" value="Cbr1-like_FAD-bd_dom"/>
</dbReference>
<dbReference type="PANTHER" id="PTHR47878:SF1">
    <property type="entry name" value="FLAVODOXIN_FERREDOXIN--NADP REDUCTASE"/>
    <property type="match status" value="1"/>
</dbReference>
<evidence type="ECO:0000313" key="14">
    <source>
        <dbReference type="Proteomes" id="UP000243535"/>
    </source>
</evidence>
<dbReference type="RefSeq" id="WP_054286792.1">
    <property type="nucleotide sequence ID" value="NZ_CYHA01000003.1"/>
</dbReference>
<evidence type="ECO:0000256" key="2">
    <source>
        <dbReference type="ARBA" id="ARBA00008312"/>
    </source>
</evidence>
<dbReference type="EC" id="1.18.1.2" evidence="4"/>
<dbReference type="GO" id="GO:0042167">
    <property type="term" value="P:heme catabolic process"/>
    <property type="evidence" value="ECO:0007669"/>
    <property type="project" value="TreeGrafter"/>
</dbReference>
<dbReference type="InterPro" id="IPR039261">
    <property type="entry name" value="FNR_nucleotide-bd"/>
</dbReference>
<dbReference type="STRING" id="375574.GCA_001418035_01693"/>
<dbReference type="Gene3D" id="2.40.30.10">
    <property type="entry name" value="Translation factors"/>
    <property type="match status" value="1"/>
</dbReference>
<evidence type="ECO:0000256" key="3">
    <source>
        <dbReference type="ARBA" id="ARBA00011245"/>
    </source>
</evidence>
<gene>
    <name evidence="13" type="ORF">Ga0061063_1901</name>
</gene>
<dbReference type="SUPFAM" id="SSF52343">
    <property type="entry name" value="Ferredoxin reductase-like, C-terminal NADP-linked domain"/>
    <property type="match status" value="1"/>
</dbReference>
<dbReference type="InterPro" id="IPR001433">
    <property type="entry name" value="OxRdtase_FAD/NAD-bd"/>
</dbReference>
<evidence type="ECO:0000256" key="6">
    <source>
        <dbReference type="ARBA" id="ARBA00022630"/>
    </source>
</evidence>
<comment type="catalytic activity">
    <reaction evidence="11">
        <text>2 reduced [2Fe-2S]-[ferredoxin] + NADP(+) + H(+) = 2 oxidized [2Fe-2S]-[ferredoxin] + NADPH</text>
        <dbReference type="Rhea" id="RHEA:20125"/>
        <dbReference type="Rhea" id="RHEA-COMP:10000"/>
        <dbReference type="Rhea" id="RHEA-COMP:10001"/>
        <dbReference type="ChEBI" id="CHEBI:15378"/>
        <dbReference type="ChEBI" id="CHEBI:33737"/>
        <dbReference type="ChEBI" id="CHEBI:33738"/>
        <dbReference type="ChEBI" id="CHEBI:57783"/>
        <dbReference type="ChEBI" id="CHEBI:58349"/>
        <dbReference type="EC" id="1.18.1.2"/>
    </reaction>
</comment>
<keyword evidence="10" id="KW-0560">Oxidoreductase</keyword>
<sequence>MSSPNANLTAERVLSVHHWNDTLFSFTCTRDAGLRFINGQFVMIGLEVNGKPLMRAYSIVSANYEDNLEFYSIKVQDGPLTSRLQHLQVGDTVLVSKKPTGTLVQDNLLPGKNLYLLSTGTGLAPFMSIIRDPDVYDRYDKVILTHGVRWVSELGYHDYITNELPHNEFFGDVVREKLIYYPTVTREPFRNQGRLTDLITSGKLAADIGLPQMNPENDRVLICGSPSMLSDLCEILDGMGFQESPRMGEPGHYAIERAFVEK</sequence>
<evidence type="ECO:0000256" key="5">
    <source>
        <dbReference type="ARBA" id="ARBA00013903"/>
    </source>
</evidence>
<dbReference type="FunFam" id="3.40.50.80:FF:000002">
    <property type="entry name" value="Ferredoxin--NADP reductase"/>
    <property type="match status" value="1"/>
</dbReference>